<sequence>MTIKRYLYAGLGLLFLGLGAIGVIIPIIPTTPFLLLTSFFFLRSSERLNTWFEGTRMYKRFIANFMETRSLTLRAKILCAAPGVTAMPMLALVVPQWWLKAILIGLTVFEIWYFIARIETVSVEEARARGKARVAEAKRDQAASAASAAEGLALATEE</sequence>
<dbReference type="EMBL" id="PPUT01000036">
    <property type="protein sequence ID" value="RDC42001.1"/>
    <property type="molecule type" value="Genomic_DNA"/>
</dbReference>
<protein>
    <submittedName>
        <fullName evidence="1">DUF454 domain-containing protein</fullName>
    </submittedName>
</protein>
<dbReference type="RefSeq" id="WP_114539383.1">
    <property type="nucleotide sequence ID" value="NZ_DBGDPA010000030.1"/>
</dbReference>
<dbReference type="AlphaFoldDB" id="A0A369P7L3"/>
<comment type="caution">
    <text evidence="1">The sequence shown here is derived from an EMBL/GenBank/DDBJ whole genome shotgun (WGS) entry which is preliminary data.</text>
</comment>
<dbReference type="InterPro" id="IPR007401">
    <property type="entry name" value="DUF454"/>
</dbReference>
<gene>
    <name evidence="1" type="ORF">C1850_10660</name>
</gene>
<dbReference type="PANTHER" id="PTHR35813:SF1">
    <property type="entry name" value="INNER MEMBRANE PROTEIN YBAN"/>
    <property type="match status" value="1"/>
</dbReference>
<name>A0A369P7L3_9ACTN</name>
<organism evidence="1 2">
    <name type="scientific">Adlercreutzia equolifaciens subsp. celatus</name>
    <dbReference type="NCBI Taxonomy" id="394340"/>
    <lineage>
        <taxon>Bacteria</taxon>
        <taxon>Bacillati</taxon>
        <taxon>Actinomycetota</taxon>
        <taxon>Coriobacteriia</taxon>
        <taxon>Eggerthellales</taxon>
        <taxon>Eggerthellaceae</taxon>
        <taxon>Adlercreutzia</taxon>
    </lineage>
</organism>
<accession>A0A369P7L3</accession>
<evidence type="ECO:0000313" key="2">
    <source>
        <dbReference type="Proteomes" id="UP000253805"/>
    </source>
</evidence>
<dbReference type="GO" id="GO:0005886">
    <property type="term" value="C:plasma membrane"/>
    <property type="evidence" value="ECO:0007669"/>
    <property type="project" value="TreeGrafter"/>
</dbReference>
<reference evidence="1 2" key="1">
    <citation type="journal article" date="2018" name="Elife">
        <title>Discovery and characterization of a prevalent human gut bacterial enzyme sufficient for the inactivation of a family of plant toxins.</title>
        <authorList>
            <person name="Koppel N."/>
            <person name="Bisanz J.E."/>
            <person name="Pandelia M.E."/>
            <person name="Turnbaugh P.J."/>
            <person name="Balskus E.P."/>
        </authorList>
    </citation>
    <scope>NUCLEOTIDE SEQUENCE [LARGE SCALE GENOMIC DNA]</scope>
    <source>
        <strain evidence="1 2">OB21 GAM 11</strain>
    </source>
</reference>
<evidence type="ECO:0000313" key="1">
    <source>
        <dbReference type="EMBL" id="RDC42001.1"/>
    </source>
</evidence>
<dbReference type="Proteomes" id="UP000253805">
    <property type="component" value="Unassembled WGS sequence"/>
</dbReference>
<proteinExistence type="predicted"/>
<dbReference type="PANTHER" id="PTHR35813">
    <property type="entry name" value="INNER MEMBRANE PROTEIN YBAN"/>
    <property type="match status" value="1"/>
</dbReference>
<dbReference type="Pfam" id="PF04304">
    <property type="entry name" value="DUF454"/>
    <property type="match status" value="1"/>
</dbReference>